<sequence>MQTKRKICVVVTARPSYSRVKTVLASIIKHKDLELQLVVAGSALIKRYGNAIKVMEDDGFKIDAKVYNVLEVENETAMAKTTSMAIMELSNVFYNLKPDAVLTIADRYETLGTSIAASYQNIPLIHLQGGEITGNIDEKVRHANTKLADIHLVSSEKAEERVIKMGENPKFVFNTGCPSLDLASKIEINTKLDFDPIARYGGVGSDLDISKGYLIVMQHPETNEYKNARKHISETLDVIRELKIPTLWFWPNVDAGSDGTSSGIRHYREEYDLNHVHFFKNMVPKDFLMLLNNSICLIGNSSAGIRECAFLGVKAVNIGKRQDGRDRGKNVIDVDYKKEEIKEAVLKFVNSERPGKDYLYGKGNSGEIIADILGRIDLPYSKILQY</sequence>
<dbReference type="PANTHER" id="PTHR43174">
    <property type="entry name" value="UDP-N-ACETYLGLUCOSAMINE 2-EPIMERASE"/>
    <property type="match status" value="1"/>
</dbReference>
<dbReference type="GO" id="GO:0006047">
    <property type="term" value="P:UDP-N-acetylglucosamine metabolic process"/>
    <property type="evidence" value="ECO:0007669"/>
    <property type="project" value="InterPro"/>
</dbReference>
<dbReference type="SUPFAM" id="SSF53756">
    <property type="entry name" value="UDP-Glycosyltransferase/glycogen phosphorylase"/>
    <property type="match status" value="1"/>
</dbReference>
<dbReference type="RefSeq" id="WP_187482672.1">
    <property type="nucleotide sequence ID" value="NZ_CP060695.1"/>
</dbReference>
<name>A0A7G9LAX1_9FLAO</name>
<dbReference type="GO" id="GO:0004553">
    <property type="term" value="F:hydrolase activity, hydrolyzing O-glycosyl compounds"/>
    <property type="evidence" value="ECO:0007669"/>
    <property type="project" value="InterPro"/>
</dbReference>
<gene>
    <name evidence="2" type="primary">neuC</name>
    <name evidence="2" type="ORF">H9W90_01220</name>
</gene>
<accession>A0A7G9LAX1</accession>
<reference evidence="2 3" key="1">
    <citation type="submission" date="2020-08" db="EMBL/GenBank/DDBJ databases">
        <title>Polaribacter sp. L12M9 isolated from gut of the Korean scallop.</title>
        <authorList>
            <person name="Jeong Y.S."/>
        </authorList>
    </citation>
    <scope>NUCLEOTIDE SEQUENCE [LARGE SCALE GENOMIC DNA]</scope>
    <source>
        <strain evidence="2 3">L12M9</strain>
    </source>
</reference>
<dbReference type="CDD" id="cd03786">
    <property type="entry name" value="GTB_UDP-GlcNAc_2-Epimerase"/>
    <property type="match status" value="1"/>
</dbReference>
<feature type="domain" description="UDP-N-acetylglucosamine 2-epimerase" evidence="1">
    <location>
        <begin position="28"/>
        <end position="373"/>
    </location>
</feature>
<protein>
    <submittedName>
        <fullName evidence="2">UDP-N-acetylglucosamine 2-epimerase (Hydrolyzing)</fullName>
        <ecNumber evidence="2">3.2.1.183</ecNumber>
    </submittedName>
</protein>
<dbReference type="EMBL" id="CP060695">
    <property type="protein sequence ID" value="QNM85770.1"/>
    <property type="molecule type" value="Genomic_DNA"/>
</dbReference>
<dbReference type="NCBIfam" id="TIGR03568">
    <property type="entry name" value="NeuC_NnaA"/>
    <property type="match status" value="1"/>
</dbReference>
<dbReference type="InterPro" id="IPR003331">
    <property type="entry name" value="UDP_GlcNAc_Epimerase_2_dom"/>
</dbReference>
<keyword evidence="2" id="KW-0326">Glycosidase</keyword>
<dbReference type="InterPro" id="IPR020004">
    <property type="entry name" value="UDP-GlcNAc_Epase"/>
</dbReference>
<dbReference type="KEGG" id="ppec:H9W90_01220"/>
<keyword evidence="2" id="KW-0378">Hydrolase</keyword>
<evidence type="ECO:0000313" key="3">
    <source>
        <dbReference type="Proteomes" id="UP000515808"/>
    </source>
</evidence>
<evidence type="ECO:0000313" key="2">
    <source>
        <dbReference type="EMBL" id="QNM85770.1"/>
    </source>
</evidence>
<dbReference type="InterPro" id="IPR029767">
    <property type="entry name" value="WecB-like"/>
</dbReference>
<evidence type="ECO:0000259" key="1">
    <source>
        <dbReference type="Pfam" id="PF02350"/>
    </source>
</evidence>
<dbReference type="Pfam" id="PF02350">
    <property type="entry name" value="Epimerase_2"/>
    <property type="match status" value="1"/>
</dbReference>
<organism evidence="2 3">
    <name type="scientific">Polaribacter pectinis</name>
    <dbReference type="NCBI Taxonomy" id="2738844"/>
    <lineage>
        <taxon>Bacteria</taxon>
        <taxon>Pseudomonadati</taxon>
        <taxon>Bacteroidota</taxon>
        <taxon>Flavobacteriia</taxon>
        <taxon>Flavobacteriales</taxon>
        <taxon>Flavobacteriaceae</taxon>
    </lineage>
</organism>
<dbReference type="Proteomes" id="UP000515808">
    <property type="component" value="Chromosome"/>
</dbReference>
<dbReference type="EC" id="3.2.1.183" evidence="2"/>
<keyword evidence="3" id="KW-1185">Reference proteome</keyword>
<proteinExistence type="predicted"/>
<dbReference type="AlphaFoldDB" id="A0A7G9LAX1"/>
<dbReference type="Gene3D" id="3.40.50.2000">
    <property type="entry name" value="Glycogen Phosphorylase B"/>
    <property type="match status" value="2"/>
</dbReference>
<dbReference type="PANTHER" id="PTHR43174:SF3">
    <property type="entry name" value="UDP-N-ACETYLGLUCOSAMINE 2-EPIMERASE"/>
    <property type="match status" value="1"/>
</dbReference>